<proteinExistence type="predicted"/>
<accession>A0A6J4TSE8</accession>
<dbReference type="Pfam" id="PF08291">
    <property type="entry name" value="Peptidase_M15_3"/>
    <property type="match status" value="1"/>
</dbReference>
<dbReference type="SUPFAM" id="SSF55166">
    <property type="entry name" value="Hedgehog/DD-peptidase"/>
    <property type="match status" value="1"/>
</dbReference>
<feature type="domain" description="Peptidase M15A C-terminal" evidence="2">
    <location>
        <begin position="111"/>
        <end position="186"/>
    </location>
</feature>
<dbReference type="EMBL" id="CADCVX010000518">
    <property type="protein sequence ID" value="CAA9531083.1"/>
    <property type="molecule type" value="Genomic_DNA"/>
</dbReference>
<gene>
    <name evidence="3" type="ORF">AVDCRST_MAG91-2963</name>
</gene>
<dbReference type="AlphaFoldDB" id="A0A6J4TSE8"/>
<keyword evidence="1" id="KW-0732">Signal</keyword>
<dbReference type="InterPro" id="IPR009045">
    <property type="entry name" value="Zn_M74/Hedgehog-like"/>
</dbReference>
<evidence type="ECO:0000313" key="3">
    <source>
        <dbReference type="EMBL" id="CAA9531083.1"/>
    </source>
</evidence>
<dbReference type="Gene3D" id="3.30.1380.10">
    <property type="match status" value="1"/>
</dbReference>
<evidence type="ECO:0000259" key="2">
    <source>
        <dbReference type="Pfam" id="PF08291"/>
    </source>
</evidence>
<feature type="chain" id="PRO_5027055114" description="Peptidase M15A C-terminal domain-containing protein" evidence="1">
    <location>
        <begin position="41"/>
        <end position="224"/>
    </location>
</feature>
<dbReference type="InterPro" id="IPR013230">
    <property type="entry name" value="Peptidase_M15A_C"/>
</dbReference>
<feature type="signal peptide" evidence="1">
    <location>
        <begin position="1"/>
        <end position="40"/>
    </location>
</feature>
<evidence type="ECO:0000256" key="1">
    <source>
        <dbReference type="SAM" id="SignalP"/>
    </source>
</evidence>
<reference evidence="3" key="1">
    <citation type="submission" date="2020-02" db="EMBL/GenBank/DDBJ databases">
        <authorList>
            <person name="Meier V. D."/>
        </authorList>
    </citation>
    <scope>NUCLEOTIDE SEQUENCE</scope>
    <source>
        <strain evidence="3">AVDCRST_MAG91</strain>
    </source>
</reference>
<organism evidence="3">
    <name type="scientific">uncultured Sphingomonadaceae bacterium</name>
    <dbReference type="NCBI Taxonomy" id="169976"/>
    <lineage>
        <taxon>Bacteria</taxon>
        <taxon>Pseudomonadati</taxon>
        <taxon>Pseudomonadota</taxon>
        <taxon>Alphaproteobacteria</taxon>
        <taxon>Sphingomonadales</taxon>
        <taxon>Sphingomonadaceae</taxon>
        <taxon>environmental samples</taxon>
    </lineage>
</organism>
<name>A0A6J4TSE8_9SPHN</name>
<protein>
    <recommendedName>
        <fullName evidence="2">Peptidase M15A C-terminal domain-containing protein</fullName>
    </recommendedName>
</protein>
<sequence>MLARDGNGSSRSAFSYIDTMKRRLTLAALCALTAAAPLQAQQQAEGQNHADYLAWLASNPGARAQVMAFKQYLDFKDIDNVLPTWQLVRTASMWRECNGPRFEVAPFTEWQHIANTLKFIRAHVEPVIGKVEALSGYRNGELNQCSGGAKESAHRRFFALDLTPVREIARDGMIRSICRIHEWRGSSYDIGLGFYTGLRFHVDSKGFRKWGPNGKGATSPCNSV</sequence>